<name>A0AAU7YCD4_9VIRU</name>
<sequence>MRIVIKVLILKEVNLMIGIMDGIHVVQVFVQVNANVPNLIQKSAILAMIF</sequence>
<proteinExistence type="predicted"/>
<evidence type="ECO:0000313" key="1">
    <source>
        <dbReference type="EMBL" id="XBY85813.1"/>
    </source>
</evidence>
<organism evidence="1">
    <name type="scientific">Iridovirus sp</name>
    <dbReference type="NCBI Taxonomy" id="135728"/>
    <lineage>
        <taxon>Viruses</taxon>
        <taxon>Varidnaviria</taxon>
        <taxon>Bamfordvirae</taxon>
        <taxon>Nucleocytoviricota</taxon>
        <taxon>Megaviricetes</taxon>
        <taxon>Pimascovirales</taxon>
        <taxon>Pimascovirales incertae sedis</taxon>
        <taxon>Iridoviridae</taxon>
        <taxon>Betairidovirinae</taxon>
        <taxon>Iridovirus</taxon>
    </lineage>
</organism>
<protein>
    <submittedName>
        <fullName evidence="1">Uncharacterized protein</fullName>
    </submittedName>
</protein>
<accession>A0AAU7YCD4</accession>
<reference evidence="1" key="1">
    <citation type="submission" date="2024-05" db="EMBL/GenBank/DDBJ databases">
        <title>Complete genomes of an iridovirus, and two densoviruses identified in lab reared social spiders in California, USA.</title>
        <authorList>
            <person name="Millerwise S."/>
            <person name="Lund M.C."/>
            <person name="Schmidlin K."/>
            <person name="Kraberger S."/>
            <person name="Harrison J."/>
            <person name="Cease A."/>
            <person name="Pinter-Wollman N."/>
            <person name="Varsani A."/>
        </authorList>
    </citation>
    <scope>NUCLEOTIDE SEQUENCE</scope>
    <source>
        <strain evidence="1">SocP20</strain>
    </source>
</reference>
<dbReference type="EMBL" id="PP847201">
    <property type="protein sequence ID" value="XBY85813.1"/>
    <property type="molecule type" value="Genomic_DNA"/>
</dbReference>